<dbReference type="Gene3D" id="3.30.565.10">
    <property type="entry name" value="Histidine kinase-like ATPase, C-terminal domain"/>
    <property type="match status" value="1"/>
</dbReference>
<evidence type="ECO:0000256" key="4">
    <source>
        <dbReference type="ARBA" id="ARBA00022679"/>
    </source>
</evidence>
<dbReference type="AlphaFoldDB" id="A0A967BAB6"/>
<evidence type="ECO:0000313" key="11">
    <source>
        <dbReference type="Proteomes" id="UP000597459"/>
    </source>
</evidence>
<evidence type="ECO:0000256" key="8">
    <source>
        <dbReference type="SAM" id="Phobius"/>
    </source>
</evidence>
<keyword evidence="5 8" id="KW-0812">Transmembrane</keyword>
<dbReference type="Pfam" id="PF00512">
    <property type="entry name" value="HisKA"/>
    <property type="match status" value="1"/>
</dbReference>
<gene>
    <name evidence="10" type="ORF">GOB87_15105</name>
</gene>
<feature type="transmembrane region" description="Helical" evidence="8">
    <location>
        <begin position="119"/>
        <end position="140"/>
    </location>
</feature>
<dbReference type="InterPro" id="IPR005467">
    <property type="entry name" value="His_kinase_dom"/>
</dbReference>
<dbReference type="CDD" id="cd00082">
    <property type="entry name" value="HisKA"/>
    <property type="match status" value="1"/>
</dbReference>
<dbReference type="InterPro" id="IPR050428">
    <property type="entry name" value="TCS_sensor_his_kinase"/>
</dbReference>
<dbReference type="RefSeq" id="WP_166318718.1">
    <property type="nucleotide sequence ID" value="NZ_WOTH01000057.1"/>
</dbReference>
<feature type="transmembrane region" description="Helical" evidence="8">
    <location>
        <begin position="146"/>
        <end position="168"/>
    </location>
</feature>
<keyword evidence="7 8" id="KW-1133">Transmembrane helix</keyword>
<keyword evidence="4" id="KW-0808">Transferase</keyword>
<reference evidence="10" key="1">
    <citation type="submission" date="2019-11" db="EMBL/GenBank/DDBJ databases">
        <title>Description of new Acetobacter species.</title>
        <authorList>
            <person name="Cleenwerck I."/>
            <person name="Sombolestani A.S."/>
        </authorList>
    </citation>
    <scope>NUCLEOTIDE SEQUENCE</scope>
    <source>
        <strain evidence="10">LMG 1626</strain>
    </source>
</reference>
<sequence>MKKETWSLASRIVTHVMLVVSCALFALGMSLAAFTRYEVTERLDNSLEEVAERLQSVVEHIPYRPEGHDIAWLPDVGPRTLAYQVVDDAGNVIIRSQNAPLTPFVEMFRTPGFSDGRNFRVYVASATVLGYHVMVGEPYLHRNEAILRAILISIVPLILCLPLIWLLVRWSVSRAMHPLEQLQNAMQLRDSGNLEPIPALNLPRELLTIQTAANTLLGRLAVALKTERAFAASAAHELRNPLAALQAQMQMLAKQLDDNNELKQRGLLIVEKIRAFGRTVEKLLQFSRASSGVAYQRERVDLIPVLRFLCDELNSSPNVRPRLRIETGNMRSLFVICDMDAIAILMRNLLENAVLHSVSPEPVSIFIRRNKDIIISNTCRPLSQEALNKLSRPFVRGRSDTAGSGLGLAIVHQIAAQMDASVQILTHAQECQFVVRVQIQKITP</sequence>
<dbReference type="SMART" id="SM00387">
    <property type="entry name" value="HATPase_c"/>
    <property type="match status" value="1"/>
</dbReference>
<evidence type="ECO:0000256" key="2">
    <source>
        <dbReference type="ARBA" id="ARBA00012438"/>
    </source>
</evidence>
<dbReference type="InterPro" id="IPR003594">
    <property type="entry name" value="HATPase_dom"/>
</dbReference>
<keyword evidence="3" id="KW-0597">Phosphoprotein</keyword>
<feature type="domain" description="Histidine kinase" evidence="9">
    <location>
        <begin position="233"/>
        <end position="441"/>
    </location>
</feature>
<dbReference type="Pfam" id="PF02518">
    <property type="entry name" value="HATPase_c"/>
    <property type="match status" value="1"/>
</dbReference>
<dbReference type="PANTHER" id="PTHR45436">
    <property type="entry name" value="SENSOR HISTIDINE KINASE YKOH"/>
    <property type="match status" value="1"/>
</dbReference>
<evidence type="ECO:0000259" key="9">
    <source>
        <dbReference type="PROSITE" id="PS50109"/>
    </source>
</evidence>
<dbReference type="PROSITE" id="PS51257">
    <property type="entry name" value="PROKAR_LIPOPROTEIN"/>
    <property type="match status" value="1"/>
</dbReference>
<dbReference type="InterPro" id="IPR036097">
    <property type="entry name" value="HisK_dim/P_sf"/>
</dbReference>
<comment type="catalytic activity">
    <reaction evidence="1">
        <text>ATP + protein L-histidine = ADP + protein N-phospho-L-histidine.</text>
        <dbReference type="EC" id="2.7.13.3"/>
    </reaction>
</comment>
<dbReference type="InterPro" id="IPR003661">
    <property type="entry name" value="HisK_dim/P_dom"/>
</dbReference>
<proteinExistence type="predicted"/>
<evidence type="ECO:0000256" key="1">
    <source>
        <dbReference type="ARBA" id="ARBA00000085"/>
    </source>
</evidence>
<dbReference type="EMBL" id="WOTH01000057">
    <property type="protein sequence ID" value="NHO55249.1"/>
    <property type="molecule type" value="Genomic_DNA"/>
</dbReference>
<name>A0A967BAB6_9PROT</name>
<protein>
    <recommendedName>
        <fullName evidence="2">histidine kinase</fullName>
        <ecNumber evidence="2">2.7.13.3</ecNumber>
    </recommendedName>
</protein>
<accession>A0A967BAB6</accession>
<evidence type="ECO:0000313" key="10">
    <source>
        <dbReference type="EMBL" id="NHO55249.1"/>
    </source>
</evidence>
<dbReference type="PROSITE" id="PS50109">
    <property type="entry name" value="HIS_KIN"/>
    <property type="match status" value="1"/>
</dbReference>
<dbReference type="Gene3D" id="1.10.287.130">
    <property type="match status" value="1"/>
</dbReference>
<dbReference type="GO" id="GO:0005886">
    <property type="term" value="C:plasma membrane"/>
    <property type="evidence" value="ECO:0007669"/>
    <property type="project" value="TreeGrafter"/>
</dbReference>
<feature type="transmembrane region" description="Helical" evidence="8">
    <location>
        <begin position="12"/>
        <end position="34"/>
    </location>
</feature>
<evidence type="ECO:0000256" key="3">
    <source>
        <dbReference type="ARBA" id="ARBA00022553"/>
    </source>
</evidence>
<dbReference type="SUPFAM" id="SSF47384">
    <property type="entry name" value="Homodimeric domain of signal transducing histidine kinase"/>
    <property type="match status" value="1"/>
</dbReference>
<evidence type="ECO:0000256" key="5">
    <source>
        <dbReference type="ARBA" id="ARBA00022692"/>
    </source>
</evidence>
<dbReference type="Proteomes" id="UP000597459">
    <property type="component" value="Unassembled WGS sequence"/>
</dbReference>
<dbReference type="SMART" id="SM00388">
    <property type="entry name" value="HisKA"/>
    <property type="match status" value="1"/>
</dbReference>
<keyword evidence="8" id="KW-0472">Membrane</keyword>
<evidence type="ECO:0000256" key="6">
    <source>
        <dbReference type="ARBA" id="ARBA00022777"/>
    </source>
</evidence>
<dbReference type="GO" id="GO:0000155">
    <property type="term" value="F:phosphorelay sensor kinase activity"/>
    <property type="evidence" value="ECO:0007669"/>
    <property type="project" value="InterPro"/>
</dbReference>
<keyword evidence="6 10" id="KW-0418">Kinase</keyword>
<evidence type="ECO:0000256" key="7">
    <source>
        <dbReference type="ARBA" id="ARBA00022989"/>
    </source>
</evidence>
<dbReference type="PANTHER" id="PTHR45436:SF5">
    <property type="entry name" value="SENSOR HISTIDINE KINASE TRCS"/>
    <property type="match status" value="1"/>
</dbReference>
<organism evidence="10 11">
    <name type="scientific">Acetobacter estunensis</name>
    <dbReference type="NCBI Taxonomy" id="104097"/>
    <lineage>
        <taxon>Bacteria</taxon>
        <taxon>Pseudomonadati</taxon>
        <taxon>Pseudomonadota</taxon>
        <taxon>Alphaproteobacteria</taxon>
        <taxon>Acetobacterales</taxon>
        <taxon>Acetobacteraceae</taxon>
        <taxon>Acetobacter</taxon>
    </lineage>
</organism>
<dbReference type="InterPro" id="IPR036890">
    <property type="entry name" value="HATPase_C_sf"/>
</dbReference>
<dbReference type="EC" id="2.7.13.3" evidence="2"/>
<dbReference type="SUPFAM" id="SSF55874">
    <property type="entry name" value="ATPase domain of HSP90 chaperone/DNA topoisomerase II/histidine kinase"/>
    <property type="match status" value="1"/>
</dbReference>
<comment type="caution">
    <text evidence="10">The sequence shown here is derived from an EMBL/GenBank/DDBJ whole genome shotgun (WGS) entry which is preliminary data.</text>
</comment>
<keyword evidence="11" id="KW-1185">Reference proteome</keyword>